<reference evidence="1" key="1">
    <citation type="submission" date="2020-08" db="EMBL/GenBank/DDBJ databases">
        <title>Multicomponent nature underlies the extraordinary mechanical properties of spider dragline silk.</title>
        <authorList>
            <person name="Kono N."/>
            <person name="Nakamura H."/>
            <person name="Mori M."/>
            <person name="Yoshida Y."/>
            <person name="Ohtoshi R."/>
            <person name="Malay A.D."/>
            <person name="Moran D.A.P."/>
            <person name="Tomita M."/>
            <person name="Numata K."/>
            <person name="Arakawa K."/>
        </authorList>
    </citation>
    <scope>NUCLEOTIDE SEQUENCE</scope>
</reference>
<dbReference type="Proteomes" id="UP000886998">
    <property type="component" value="Unassembled WGS sequence"/>
</dbReference>
<organism evidence="1 2">
    <name type="scientific">Trichonephila inaurata madagascariensis</name>
    <dbReference type="NCBI Taxonomy" id="2747483"/>
    <lineage>
        <taxon>Eukaryota</taxon>
        <taxon>Metazoa</taxon>
        <taxon>Ecdysozoa</taxon>
        <taxon>Arthropoda</taxon>
        <taxon>Chelicerata</taxon>
        <taxon>Arachnida</taxon>
        <taxon>Araneae</taxon>
        <taxon>Araneomorphae</taxon>
        <taxon>Entelegynae</taxon>
        <taxon>Araneoidea</taxon>
        <taxon>Nephilidae</taxon>
        <taxon>Trichonephila</taxon>
        <taxon>Trichonephila inaurata</taxon>
    </lineage>
</organism>
<accession>A0A8X6YUD8</accession>
<sequence length="78" mass="8967">MGVQKLVRPDQSLDVNHVEHMWDELKCRPKCPQSVTGLTCILWQEWSAIFAATVEKLEDSFLHKMTAIIKAICEPKSR</sequence>
<protein>
    <submittedName>
        <fullName evidence="1">Uncharacterized protein</fullName>
    </submittedName>
</protein>
<dbReference type="InterPro" id="IPR036397">
    <property type="entry name" value="RNaseH_sf"/>
</dbReference>
<comment type="caution">
    <text evidence="1">The sequence shown here is derived from an EMBL/GenBank/DDBJ whole genome shotgun (WGS) entry which is preliminary data.</text>
</comment>
<gene>
    <name evidence="1" type="ORF">TNIN_283661</name>
</gene>
<evidence type="ECO:0000313" key="2">
    <source>
        <dbReference type="Proteomes" id="UP000886998"/>
    </source>
</evidence>
<proteinExistence type="predicted"/>
<dbReference type="OrthoDB" id="6435387at2759"/>
<dbReference type="GO" id="GO:0003676">
    <property type="term" value="F:nucleic acid binding"/>
    <property type="evidence" value="ECO:0007669"/>
    <property type="project" value="InterPro"/>
</dbReference>
<dbReference type="Gene3D" id="3.30.420.10">
    <property type="entry name" value="Ribonuclease H-like superfamily/Ribonuclease H"/>
    <property type="match status" value="1"/>
</dbReference>
<name>A0A8X6YUD8_9ARAC</name>
<dbReference type="EMBL" id="BMAV01022381">
    <property type="protein sequence ID" value="GFY77221.1"/>
    <property type="molecule type" value="Genomic_DNA"/>
</dbReference>
<evidence type="ECO:0000313" key="1">
    <source>
        <dbReference type="EMBL" id="GFY77221.1"/>
    </source>
</evidence>
<dbReference type="AlphaFoldDB" id="A0A8X6YUD8"/>
<keyword evidence="2" id="KW-1185">Reference proteome</keyword>